<feature type="transmembrane region" description="Helical" evidence="10">
    <location>
        <begin position="496"/>
        <end position="516"/>
    </location>
</feature>
<evidence type="ECO:0000313" key="14">
    <source>
        <dbReference type="EMBL" id="GIH99123.1"/>
    </source>
</evidence>
<feature type="region of interest" description="Disordered" evidence="11">
    <location>
        <begin position="1"/>
        <end position="28"/>
    </location>
</feature>
<proteinExistence type="inferred from homology"/>
<comment type="subcellular location">
    <subcellularLocation>
        <location evidence="10">Cell membrane</location>
    </subcellularLocation>
    <subcellularLocation>
        <location evidence="1">Endomembrane system</location>
        <topology evidence="1">Multi-pass membrane protein</topology>
    </subcellularLocation>
</comment>
<dbReference type="EC" id="2.4.1.-" evidence="10"/>
<keyword evidence="15" id="KW-1185">Reference proteome</keyword>
<comment type="similarity">
    <text evidence="3 10">Belongs to the glycosyltransferase 39 family.</text>
</comment>
<dbReference type="Pfam" id="PF16192">
    <property type="entry name" value="PMT_4TMC"/>
    <property type="match status" value="1"/>
</dbReference>
<feature type="transmembrane region" description="Helical" evidence="10">
    <location>
        <begin position="143"/>
        <end position="164"/>
    </location>
</feature>
<reference evidence="14" key="1">
    <citation type="submission" date="2021-01" db="EMBL/GenBank/DDBJ databases">
        <title>Whole genome shotgun sequence of Planobispora takensis NBRC 109077.</title>
        <authorList>
            <person name="Komaki H."/>
            <person name="Tamura T."/>
        </authorList>
    </citation>
    <scope>NUCLEOTIDE SEQUENCE</scope>
    <source>
        <strain evidence="14">NBRC 109077</strain>
    </source>
</reference>
<keyword evidence="4 10" id="KW-0328">Glycosyltransferase</keyword>
<feature type="transmembrane region" description="Helical" evidence="10">
    <location>
        <begin position="411"/>
        <end position="429"/>
    </location>
</feature>
<evidence type="ECO:0000256" key="5">
    <source>
        <dbReference type="ARBA" id="ARBA00022679"/>
    </source>
</evidence>
<feature type="transmembrane region" description="Helical" evidence="10">
    <location>
        <begin position="171"/>
        <end position="189"/>
    </location>
</feature>
<evidence type="ECO:0000259" key="13">
    <source>
        <dbReference type="Pfam" id="PF16192"/>
    </source>
</evidence>
<evidence type="ECO:0000256" key="4">
    <source>
        <dbReference type="ARBA" id="ARBA00022676"/>
    </source>
</evidence>
<dbReference type="PANTHER" id="PTHR10050">
    <property type="entry name" value="DOLICHYL-PHOSPHATE-MANNOSE--PROTEIN MANNOSYLTRANSFERASE"/>
    <property type="match status" value="1"/>
</dbReference>
<feature type="domain" description="Protein O-mannosyl-transferase C-terminal four TM" evidence="13">
    <location>
        <begin position="347"/>
        <end position="536"/>
    </location>
</feature>
<evidence type="ECO:0000256" key="6">
    <source>
        <dbReference type="ARBA" id="ARBA00022692"/>
    </source>
</evidence>
<keyword evidence="7 10" id="KW-1133">Transmembrane helix</keyword>
<gene>
    <name evidence="14" type="ORF">Pta02_11320</name>
</gene>
<organism evidence="14 15">
    <name type="scientific">Planobispora takensis</name>
    <dbReference type="NCBI Taxonomy" id="1367882"/>
    <lineage>
        <taxon>Bacteria</taxon>
        <taxon>Bacillati</taxon>
        <taxon>Actinomycetota</taxon>
        <taxon>Actinomycetes</taxon>
        <taxon>Streptosporangiales</taxon>
        <taxon>Streptosporangiaceae</taxon>
        <taxon>Planobispora</taxon>
    </lineage>
</organism>
<dbReference type="Proteomes" id="UP000634476">
    <property type="component" value="Unassembled WGS sequence"/>
</dbReference>
<feature type="transmembrane region" description="Helical" evidence="10">
    <location>
        <begin position="195"/>
        <end position="213"/>
    </location>
</feature>
<evidence type="ECO:0000256" key="1">
    <source>
        <dbReference type="ARBA" id="ARBA00004127"/>
    </source>
</evidence>
<feature type="transmembrane region" description="Helical" evidence="10">
    <location>
        <begin position="461"/>
        <end position="484"/>
    </location>
</feature>
<sequence>MAVTDFPDQAFDQPEPQPAERGPEDSVHDRLVPPMPGGILWGWIGPLLVTAFGAFLRFVNLGRPDAVMFDETYYAKDAFALLKFWAEHNAVKDADKLLMQGNLNIWQQCAPAEIDKCASYVVHPPLGKWMIAAGEQLFGMTPFGWRFAAAVIGTLSILILARVARRMTRSTLLGCLAGLLLALDGLHLVLSRTGLLDIFLMFFVLAGFACLVVDRDRARARLADWYVSSPLSGQGPWLGMRPWRIAAGIMLGAACAVKWSGVFFLIAFAIMSLIWDAGARRAVGLRNPYGGALNKDAPTALLAMGLIPAVTYIASWTGWFASAGGWGRNWEQATSQGPFFFVFDSVRSWLAYHFQVLSFHTDLATPHAYQSRPWEWPLLLRPVAFHYESVKPGCGDANGCSEAVLGVGTPVIWYGALAALIAMIAWYVATRDWRAGAVLLAYAVGWLPWFYWSIADNRTMFLFYALPMLPFMILAIVLAAGLIIGPAGAPPRRRMIGAGITGAFTLLALANFWWLYPVLTAEAIPYGDWYARMLLKKGWI</sequence>
<dbReference type="EMBL" id="BOOK01000005">
    <property type="protein sequence ID" value="GIH99123.1"/>
    <property type="molecule type" value="Genomic_DNA"/>
</dbReference>
<keyword evidence="8 10" id="KW-0472">Membrane</keyword>
<dbReference type="InterPro" id="IPR032421">
    <property type="entry name" value="PMT_4TMC"/>
</dbReference>
<protein>
    <recommendedName>
        <fullName evidence="9 10">Polyprenol-phosphate-mannose--protein mannosyltransferase</fullName>
        <ecNumber evidence="10">2.4.1.-</ecNumber>
    </recommendedName>
</protein>
<comment type="caution">
    <text evidence="14">The sequence shown here is derived from an EMBL/GenBank/DDBJ whole genome shotgun (WGS) entry which is preliminary data.</text>
</comment>
<dbReference type="GO" id="GO:0004169">
    <property type="term" value="F:dolichyl-phosphate-mannose-protein mannosyltransferase activity"/>
    <property type="evidence" value="ECO:0007669"/>
    <property type="project" value="UniProtKB-UniRule"/>
</dbReference>
<keyword evidence="5 10" id="KW-0808">Transferase</keyword>
<evidence type="ECO:0000256" key="7">
    <source>
        <dbReference type="ARBA" id="ARBA00022989"/>
    </source>
</evidence>
<comment type="function">
    <text evidence="10">Protein O-mannosyltransferase that catalyzes the transfer of a single mannose residue from a polyprenol phospho-mannosyl lipidic donor to the hydroxyl group of selected serine and threonine residues in acceptor proteins.</text>
</comment>
<evidence type="ECO:0000256" key="10">
    <source>
        <dbReference type="RuleBase" id="RU367007"/>
    </source>
</evidence>
<dbReference type="GO" id="GO:0005886">
    <property type="term" value="C:plasma membrane"/>
    <property type="evidence" value="ECO:0007669"/>
    <property type="project" value="UniProtKB-SubCell"/>
</dbReference>
<feature type="transmembrane region" description="Helical" evidence="10">
    <location>
        <begin position="40"/>
        <end position="59"/>
    </location>
</feature>
<feature type="domain" description="ArnT-like N-terminal" evidence="12">
    <location>
        <begin position="48"/>
        <end position="275"/>
    </location>
</feature>
<dbReference type="PANTHER" id="PTHR10050:SF46">
    <property type="entry name" value="PROTEIN O-MANNOSYL-TRANSFERASE 2"/>
    <property type="match status" value="1"/>
</dbReference>
<dbReference type="AlphaFoldDB" id="A0A8J3WR37"/>
<evidence type="ECO:0000313" key="15">
    <source>
        <dbReference type="Proteomes" id="UP000634476"/>
    </source>
</evidence>
<feature type="transmembrane region" description="Helical" evidence="10">
    <location>
        <begin position="249"/>
        <end position="275"/>
    </location>
</feature>
<evidence type="ECO:0000256" key="2">
    <source>
        <dbReference type="ARBA" id="ARBA00004922"/>
    </source>
</evidence>
<dbReference type="GO" id="GO:0012505">
    <property type="term" value="C:endomembrane system"/>
    <property type="evidence" value="ECO:0007669"/>
    <property type="project" value="UniProtKB-SubCell"/>
</dbReference>
<dbReference type="UniPathway" id="UPA00378"/>
<evidence type="ECO:0000256" key="8">
    <source>
        <dbReference type="ARBA" id="ARBA00023136"/>
    </source>
</evidence>
<name>A0A8J3WR37_9ACTN</name>
<dbReference type="InterPro" id="IPR003342">
    <property type="entry name" value="ArnT-like_N"/>
</dbReference>
<dbReference type="InterPro" id="IPR027005">
    <property type="entry name" value="PMT-like"/>
</dbReference>
<accession>A0A8J3WR37</accession>
<evidence type="ECO:0000256" key="3">
    <source>
        <dbReference type="ARBA" id="ARBA00007222"/>
    </source>
</evidence>
<dbReference type="Pfam" id="PF02366">
    <property type="entry name" value="PMT"/>
    <property type="match status" value="1"/>
</dbReference>
<evidence type="ECO:0000256" key="11">
    <source>
        <dbReference type="SAM" id="MobiDB-lite"/>
    </source>
</evidence>
<comment type="pathway">
    <text evidence="2 10">Protein modification; protein glycosylation.</text>
</comment>
<keyword evidence="6 10" id="KW-0812">Transmembrane</keyword>
<evidence type="ECO:0000256" key="9">
    <source>
        <dbReference type="ARBA" id="ARBA00093617"/>
    </source>
</evidence>
<evidence type="ECO:0000259" key="12">
    <source>
        <dbReference type="Pfam" id="PF02366"/>
    </source>
</evidence>
<keyword evidence="10" id="KW-1003">Cell membrane</keyword>
<feature type="transmembrane region" description="Helical" evidence="10">
    <location>
        <begin position="436"/>
        <end position="455"/>
    </location>
</feature>